<sequence length="190" mass="20222">MLAAIAEEMDHTASGGFSGLRITADMCWATRPVVAAGELAVFERQAAKLFEGGELTISCQYDRDSFDPVTLAFAAGAHAKTVAAVAYHDTPVLRICRQHRPGGVRIAGELDFTQLEPLQRALGEAFRLDDTIHLNLTRLRFIDGAAATVIVKAAVSLPAGRELIVACPPAVAMVFDAVGASDVGQMRMLT</sequence>
<dbReference type="CDD" id="cd07043">
    <property type="entry name" value="STAS_anti-anti-sigma_factors"/>
    <property type="match status" value="1"/>
</dbReference>
<keyword evidence="3" id="KW-1185">Reference proteome</keyword>
<gene>
    <name evidence="2" type="ORF">F4553_000120</name>
</gene>
<evidence type="ECO:0000313" key="2">
    <source>
        <dbReference type="EMBL" id="MBB5866741.1"/>
    </source>
</evidence>
<dbReference type="InterPro" id="IPR002645">
    <property type="entry name" value="STAS_dom"/>
</dbReference>
<dbReference type="EMBL" id="JACHMN010000001">
    <property type="protein sequence ID" value="MBB5866741.1"/>
    <property type="molecule type" value="Genomic_DNA"/>
</dbReference>
<accession>A0A841BIL4</accession>
<dbReference type="PROSITE" id="PS50801">
    <property type="entry name" value="STAS"/>
    <property type="match status" value="1"/>
</dbReference>
<dbReference type="SUPFAM" id="SSF52091">
    <property type="entry name" value="SpoIIaa-like"/>
    <property type="match status" value="1"/>
</dbReference>
<dbReference type="AlphaFoldDB" id="A0A841BIL4"/>
<organism evidence="2 3">
    <name type="scientific">Allocatelliglobosispora scoriae</name>
    <dbReference type="NCBI Taxonomy" id="643052"/>
    <lineage>
        <taxon>Bacteria</taxon>
        <taxon>Bacillati</taxon>
        <taxon>Actinomycetota</taxon>
        <taxon>Actinomycetes</taxon>
        <taxon>Micromonosporales</taxon>
        <taxon>Micromonosporaceae</taxon>
        <taxon>Allocatelliglobosispora</taxon>
    </lineage>
</organism>
<proteinExistence type="predicted"/>
<reference evidence="2 3" key="1">
    <citation type="submission" date="2020-08" db="EMBL/GenBank/DDBJ databases">
        <title>Sequencing the genomes of 1000 actinobacteria strains.</title>
        <authorList>
            <person name="Klenk H.-P."/>
        </authorList>
    </citation>
    <scope>NUCLEOTIDE SEQUENCE [LARGE SCALE GENOMIC DNA]</scope>
    <source>
        <strain evidence="2 3">DSM 45362</strain>
    </source>
</reference>
<protein>
    <submittedName>
        <fullName evidence="2">Anti-anti-sigma factor</fullName>
    </submittedName>
</protein>
<comment type="caution">
    <text evidence="2">The sequence shown here is derived from an EMBL/GenBank/DDBJ whole genome shotgun (WGS) entry which is preliminary data.</text>
</comment>
<dbReference type="Proteomes" id="UP000587527">
    <property type="component" value="Unassembled WGS sequence"/>
</dbReference>
<name>A0A841BIL4_9ACTN</name>
<dbReference type="InterPro" id="IPR025847">
    <property type="entry name" value="MEDS_domain"/>
</dbReference>
<evidence type="ECO:0000259" key="1">
    <source>
        <dbReference type="PROSITE" id="PS50801"/>
    </source>
</evidence>
<dbReference type="Pfam" id="PF01740">
    <property type="entry name" value="STAS"/>
    <property type="match status" value="1"/>
</dbReference>
<evidence type="ECO:0000313" key="3">
    <source>
        <dbReference type="Proteomes" id="UP000587527"/>
    </source>
</evidence>
<dbReference type="Gene3D" id="3.30.750.24">
    <property type="entry name" value="STAS domain"/>
    <property type="match status" value="1"/>
</dbReference>
<dbReference type="Pfam" id="PF14417">
    <property type="entry name" value="MEDS"/>
    <property type="match status" value="1"/>
</dbReference>
<feature type="domain" description="STAS" evidence="1">
    <location>
        <begin position="104"/>
        <end position="190"/>
    </location>
</feature>
<dbReference type="InterPro" id="IPR036513">
    <property type="entry name" value="STAS_dom_sf"/>
</dbReference>